<keyword evidence="2" id="KW-0472">Membrane</keyword>
<gene>
    <name evidence="4" type="ORF">INS90_08125</name>
</gene>
<accession>A0A7M1R0H8</accession>
<reference evidence="4 5" key="1">
    <citation type="submission" date="2020-10" db="EMBL/GenBank/DDBJ databases">
        <title>Trueperella pecoris sp. nov. isolated from bovine and porcine specimens.</title>
        <authorList>
            <person name="Schoenecker L."/>
            <person name="Schnydrig P."/>
            <person name="Brodard I."/>
            <person name="Thomann A."/>
            <person name="Hemphill A."/>
            <person name="Rodriguez-Campos S."/>
            <person name="Perreten V."/>
            <person name="Jores J."/>
            <person name="Kittl S."/>
        </authorList>
    </citation>
    <scope>NUCLEOTIDE SEQUENCE [LARGE SCALE GENOMIC DNA]</scope>
    <source>
        <strain evidence="4 5">19OD0592</strain>
    </source>
</reference>
<evidence type="ECO:0000256" key="1">
    <source>
        <dbReference type="SAM" id="MobiDB-lite"/>
    </source>
</evidence>
<feature type="compositionally biased region" description="Low complexity" evidence="1">
    <location>
        <begin position="361"/>
        <end position="384"/>
    </location>
</feature>
<dbReference type="Proteomes" id="UP000594961">
    <property type="component" value="Chromosome"/>
</dbReference>
<feature type="transmembrane region" description="Helical" evidence="2">
    <location>
        <begin position="185"/>
        <end position="205"/>
    </location>
</feature>
<dbReference type="EMBL" id="CP063212">
    <property type="protein sequence ID" value="QOR47224.1"/>
    <property type="molecule type" value="Genomic_DNA"/>
</dbReference>
<feature type="domain" description="DUF7847" evidence="3">
    <location>
        <begin position="39"/>
        <end position="299"/>
    </location>
</feature>
<proteinExistence type="predicted"/>
<organism evidence="4 5">
    <name type="scientific">Trueperella pecoris</name>
    <dbReference type="NCBI Taxonomy" id="2733571"/>
    <lineage>
        <taxon>Bacteria</taxon>
        <taxon>Bacillati</taxon>
        <taxon>Actinomycetota</taxon>
        <taxon>Actinomycetes</taxon>
        <taxon>Actinomycetales</taxon>
        <taxon>Actinomycetaceae</taxon>
        <taxon>Trueperella</taxon>
    </lineage>
</organism>
<evidence type="ECO:0000259" key="3">
    <source>
        <dbReference type="Pfam" id="PF25231"/>
    </source>
</evidence>
<dbReference type="InterPro" id="IPR057169">
    <property type="entry name" value="DUF7847"/>
</dbReference>
<name>A0A7M1R0H8_9ACTO</name>
<evidence type="ECO:0000256" key="2">
    <source>
        <dbReference type="SAM" id="Phobius"/>
    </source>
</evidence>
<feature type="region of interest" description="Disordered" evidence="1">
    <location>
        <begin position="337"/>
        <end position="411"/>
    </location>
</feature>
<dbReference type="AlphaFoldDB" id="A0A7M1R0H8"/>
<dbReference type="RefSeq" id="WP_197552277.1">
    <property type="nucleotide sequence ID" value="NZ_CP063212.1"/>
</dbReference>
<dbReference type="Pfam" id="PF25231">
    <property type="entry name" value="DUF7847"/>
    <property type="match status" value="1"/>
</dbReference>
<feature type="transmembrane region" description="Helical" evidence="2">
    <location>
        <begin position="281"/>
        <end position="310"/>
    </location>
</feature>
<protein>
    <recommendedName>
        <fullName evidence="3">DUF7847 domain-containing protein</fullName>
    </recommendedName>
</protein>
<sequence length="411" mass="44359">MSTWDNNQPTPSYGQYGVYQPQVGDRVQTWRTVIPMHPLSVGETIDATMRLIRFNPVAFVVLPVIVSLAVAALDMALASTFGELSSTSLGLAQTNSVYAVLSLLLSFVAHVFLIVAGTRITLASVRGQKLSLGEAMSLSRQNLGRVSARLLGLYLVFFALAVVFVIVLVGITAMIIQMIDTSSFPVLPLLAAPFVVFTLLFFAFYRFTIAPSAMVAEDIGPLAAMSRSLRLTKGSLGYFFGLYVAVMIIFTVLTTIMSILLALTIGTTLASPDPFSGTGSVIGATSVILMTLVISVIIAPIAMSLINLIYINMRMKRENFHQEFLYASGSSVAAAKPQRGPFGVEPTGQGQNGRDQGGRYGQQAQPQYGQGQYGQTPYGQEGQPRYGQYGQAGEASDEWQGRPQWYGDADK</sequence>
<feature type="transmembrane region" description="Helical" evidence="2">
    <location>
        <begin position="57"/>
        <end position="77"/>
    </location>
</feature>
<evidence type="ECO:0000313" key="5">
    <source>
        <dbReference type="Proteomes" id="UP000594961"/>
    </source>
</evidence>
<evidence type="ECO:0000313" key="4">
    <source>
        <dbReference type="EMBL" id="QOR47224.1"/>
    </source>
</evidence>
<keyword evidence="2" id="KW-0812">Transmembrane</keyword>
<keyword evidence="2" id="KW-1133">Transmembrane helix</keyword>
<feature type="transmembrane region" description="Helical" evidence="2">
    <location>
        <begin position="236"/>
        <end position="261"/>
    </location>
</feature>
<feature type="transmembrane region" description="Helical" evidence="2">
    <location>
        <begin position="150"/>
        <end position="179"/>
    </location>
</feature>
<feature type="transmembrane region" description="Helical" evidence="2">
    <location>
        <begin position="97"/>
        <end position="122"/>
    </location>
</feature>